<dbReference type="Pfam" id="PF17775">
    <property type="entry name" value="YchJ_M-like"/>
    <property type="match status" value="1"/>
</dbReference>
<organism evidence="3 4">
    <name type="scientific">Kineosporia succinea</name>
    <dbReference type="NCBI Taxonomy" id="84632"/>
    <lineage>
        <taxon>Bacteria</taxon>
        <taxon>Bacillati</taxon>
        <taxon>Actinomycetota</taxon>
        <taxon>Actinomycetes</taxon>
        <taxon>Kineosporiales</taxon>
        <taxon>Kineosporiaceae</taxon>
        <taxon>Kineosporia</taxon>
    </lineage>
</organism>
<reference evidence="3 4" key="1">
    <citation type="submission" date="2023-07" db="EMBL/GenBank/DDBJ databases">
        <title>Sequencing the genomes of 1000 actinobacteria strains.</title>
        <authorList>
            <person name="Klenk H.-P."/>
        </authorList>
    </citation>
    <scope>NUCLEOTIDE SEQUENCE [LARGE SCALE GENOMIC DNA]</scope>
    <source>
        <strain evidence="3 4">DSM 44388</strain>
    </source>
</reference>
<sequence length="127" mass="14724">MSKPSDRCPCGWGDPYAECCGRYHGGEPAPTAEALMRSRYSAFVVQDGDYLLRTWAPENRPEEMYLDDDITWLRLVVLDRTAGGPFDTEGTVEFEAHYRHQGVREVQREDSYFRREQGQWVYVAPRV</sequence>
<comment type="similarity">
    <text evidence="1">Belongs to the UPF0225 family.</text>
</comment>
<dbReference type="InterPro" id="IPR032710">
    <property type="entry name" value="NTF2-like_dom_sf"/>
</dbReference>
<comment type="caution">
    <text evidence="3">The sequence shown here is derived from an EMBL/GenBank/DDBJ whole genome shotgun (WGS) entry which is preliminary data.</text>
</comment>
<dbReference type="HAMAP" id="MF_00612">
    <property type="entry name" value="UPF0225"/>
    <property type="match status" value="1"/>
</dbReference>
<dbReference type="RefSeq" id="WP_307246355.1">
    <property type="nucleotide sequence ID" value="NZ_JAUSQZ010000001.1"/>
</dbReference>
<accession>A0ABT9P7X8</accession>
<proteinExistence type="inferred from homology"/>
<dbReference type="Gene3D" id="3.10.450.50">
    <property type="match status" value="1"/>
</dbReference>
<dbReference type="InterPro" id="IPR048469">
    <property type="entry name" value="YchJ-like_M"/>
</dbReference>
<dbReference type="InterPro" id="IPR023006">
    <property type="entry name" value="YchJ-like"/>
</dbReference>
<evidence type="ECO:0000313" key="3">
    <source>
        <dbReference type="EMBL" id="MDP9828801.1"/>
    </source>
</evidence>
<dbReference type="SUPFAM" id="SSF54427">
    <property type="entry name" value="NTF2-like"/>
    <property type="match status" value="1"/>
</dbReference>
<protein>
    <recommendedName>
        <fullName evidence="1">UPF0225 protein J2S57_004550</fullName>
    </recommendedName>
</protein>
<dbReference type="Proteomes" id="UP001235712">
    <property type="component" value="Unassembled WGS sequence"/>
</dbReference>
<gene>
    <name evidence="3" type="ORF">J2S57_004550</name>
</gene>
<keyword evidence="4" id="KW-1185">Reference proteome</keyword>
<evidence type="ECO:0000313" key="4">
    <source>
        <dbReference type="Proteomes" id="UP001235712"/>
    </source>
</evidence>
<evidence type="ECO:0000256" key="1">
    <source>
        <dbReference type="HAMAP-Rule" id="MF_00612"/>
    </source>
</evidence>
<name>A0ABT9P7X8_9ACTN</name>
<feature type="domain" description="YchJ-like middle NTF2-like" evidence="2">
    <location>
        <begin position="31"/>
        <end position="124"/>
    </location>
</feature>
<evidence type="ECO:0000259" key="2">
    <source>
        <dbReference type="Pfam" id="PF17775"/>
    </source>
</evidence>
<dbReference type="EMBL" id="JAUSQZ010000001">
    <property type="protein sequence ID" value="MDP9828801.1"/>
    <property type="molecule type" value="Genomic_DNA"/>
</dbReference>